<dbReference type="Gene3D" id="3.55.50.30">
    <property type="match status" value="1"/>
</dbReference>
<dbReference type="InterPro" id="IPR012373">
    <property type="entry name" value="Ferrdict_sens_TM"/>
</dbReference>
<feature type="domain" description="FecR protein" evidence="2">
    <location>
        <begin position="115"/>
        <end position="208"/>
    </location>
</feature>
<feature type="transmembrane region" description="Helical" evidence="1">
    <location>
        <begin position="90"/>
        <end position="107"/>
    </location>
</feature>
<evidence type="ECO:0000259" key="3">
    <source>
        <dbReference type="Pfam" id="PF16220"/>
    </source>
</evidence>
<dbReference type="PANTHER" id="PTHR30273">
    <property type="entry name" value="PERIPLASMIC SIGNAL SENSOR AND SIGMA FACTOR ACTIVATOR FECR-RELATED"/>
    <property type="match status" value="1"/>
</dbReference>
<dbReference type="Pfam" id="PF16220">
    <property type="entry name" value="DUF4880"/>
    <property type="match status" value="1"/>
</dbReference>
<proteinExistence type="predicted"/>
<dbReference type="Gene3D" id="2.60.120.1440">
    <property type="match status" value="1"/>
</dbReference>
<keyword evidence="1" id="KW-1133">Transmembrane helix</keyword>
<keyword evidence="1" id="KW-0472">Membrane</keyword>
<dbReference type="GO" id="GO:0016989">
    <property type="term" value="F:sigma factor antagonist activity"/>
    <property type="evidence" value="ECO:0007669"/>
    <property type="project" value="TreeGrafter"/>
</dbReference>
<accession>A0A0F9UFG1</accession>
<evidence type="ECO:0000259" key="2">
    <source>
        <dbReference type="Pfam" id="PF04773"/>
    </source>
</evidence>
<comment type="caution">
    <text evidence="4">The sequence shown here is derived from an EMBL/GenBank/DDBJ whole genome shotgun (WGS) entry which is preliminary data.</text>
</comment>
<gene>
    <name evidence="4" type="ORF">LCGC14_0536550</name>
</gene>
<dbReference type="PANTHER" id="PTHR30273:SF2">
    <property type="entry name" value="PROTEIN FECR"/>
    <property type="match status" value="1"/>
</dbReference>
<name>A0A0F9UFG1_9ZZZZ</name>
<reference evidence="4" key="1">
    <citation type="journal article" date="2015" name="Nature">
        <title>Complex archaea that bridge the gap between prokaryotes and eukaryotes.</title>
        <authorList>
            <person name="Spang A."/>
            <person name="Saw J.H."/>
            <person name="Jorgensen S.L."/>
            <person name="Zaremba-Niedzwiedzka K."/>
            <person name="Martijn J."/>
            <person name="Lind A.E."/>
            <person name="van Eijk R."/>
            <person name="Schleper C."/>
            <person name="Guy L."/>
            <person name="Ettema T.J."/>
        </authorList>
    </citation>
    <scope>NUCLEOTIDE SEQUENCE</scope>
</reference>
<evidence type="ECO:0000256" key="1">
    <source>
        <dbReference type="SAM" id="Phobius"/>
    </source>
</evidence>
<dbReference type="AlphaFoldDB" id="A0A0F9UFG1"/>
<dbReference type="EMBL" id="LAZR01000709">
    <property type="protein sequence ID" value="KKN59971.1"/>
    <property type="molecule type" value="Genomic_DNA"/>
</dbReference>
<feature type="domain" description="FecR N-terminal" evidence="3">
    <location>
        <begin position="17"/>
        <end position="58"/>
    </location>
</feature>
<dbReference type="InterPro" id="IPR032623">
    <property type="entry name" value="FecR_N"/>
</dbReference>
<keyword evidence="1" id="KW-0812">Transmembrane</keyword>
<dbReference type="Pfam" id="PF04773">
    <property type="entry name" value="FecR"/>
    <property type="match status" value="1"/>
</dbReference>
<protein>
    <recommendedName>
        <fullName evidence="5">FecR protein domain-containing protein</fullName>
    </recommendedName>
</protein>
<sequence>MMTKSAHQSDIPYPIIKEAAEWLTRVHEEPLSRSEQDALDRWCAQSVLHQQAWQRAEQIAGTFRDIPSNIGMQVLDRPQSIDRRQFTKQLIALLTVAPTAVAAYHFLPWQGLTADYKTAKGEQQTVRLADGSMLMLNTDSAVDVTFNQQHRLINLHRGEIYIVTAHDPLQKPFYVDTKEGRLQALGTKFVVRKDDETNYLAVIESAVEISPKDNVQQQTIIKAGEQAVFNSMNILQQSALDENANAWINGVIYADNMPLPQFIDLLKRYRTGVIRCDESCSTVSISGVFQLNNPDEILRVLEKTRPINITWRTQYWATITKTSDS</sequence>
<dbReference type="PIRSF" id="PIRSF018266">
    <property type="entry name" value="FecR"/>
    <property type="match status" value="1"/>
</dbReference>
<dbReference type="InterPro" id="IPR006860">
    <property type="entry name" value="FecR"/>
</dbReference>
<evidence type="ECO:0008006" key="5">
    <source>
        <dbReference type="Google" id="ProtNLM"/>
    </source>
</evidence>
<organism evidence="4">
    <name type="scientific">marine sediment metagenome</name>
    <dbReference type="NCBI Taxonomy" id="412755"/>
    <lineage>
        <taxon>unclassified sequences</taxon>
        <taxon>metagenomes</taxon>
        <taxon>ecological metagenomes</taxon>
    </lineage>
</organism>
<evidence type="ECO:0000313" key="4">
    <source>
        <dbReference type="EMBL" id="KKN59971.1"/>
    </source>
</evidence>